<evidence type="ECO:0000256" key="7">
    <source>
        <dbReference type="ARBA" id="ARBA00023033"/>
    </source>
</evidence>
<organism evidence="9 10">
    <name type="scientific">Pseudonocardia kongjuensis</name>
    <dbReference type="NCBI Taxonomy" id="102227"/>
    <lineage>
        <taxon>Bacteria</taxon>
        <taxon>Bacillati</taxon>
        <taxon>Actinomycetota</taxon>
        <taxon>Actinomycetes</taxon>
        <taxon>Pseudonocardiales</taxon>
        <taxon>Pseudonocardiaceae</taxon>
        <taxon>Pseudonocardia</taxon>
    </lineage>
</organism>
<comment type="cofactor">
    <cofactor evidence="1">
        <name>FAD</name>
        <dbReference type="ChEBI" id="CHEBI:57692"/>
    </cofactor>
</comment>
<evidence type="ECO:0000313" key="10">
    <source>
        <dbReference type="Proteomes" id="UP001501414"/>
    </source>
</evidence>
<reference evidence="10" key="1">
    <citation type="journal article" date="2019" name="Int. J. Syst. Evol. Microbiol.">
        <title>The Global Catalogue of Microorganisms (GCM) 10K type strain sequencing project: providing services to taxonomists for standard genome sequencing and annotation.</title>
        <authorList>
            <consortium name="The Broad Institute Genomics Platform"/>
            <consortium name="The Broad Institute Genome Sequencing Center for Infectious Disease"/>
            <person name="Wu L."/>
            <person name="Ma J."/>
        </authorList>
    </citation>
    <scope>NUCLEOTIDE SEQUENCE [LARGE SCALE GENOMIC DNA]</scope>
    <source>
        <strain evidence="10">JCM 11896</strain>
    </source>
</reference>
<keyword evidence="5" id="KW-0521">NADP</keyword>
<dbReference type="InterPro" id="IPR036188">
    <property type="entry name" value="FAD/NAD-bd_sf"/>
</dbReference>
<evidence type="ECO:0000256" key="5">
    <source>
        <dbReference type="ARBA" id="ARBA00022857"/>
    </source>
</evidence>
<comment type="similarity">
    <text evidence="2">Belongs to the FAD-binding monooxygenase family.</text>
</comment>
<evidence type="ECO:0000256" key="2">
    <source>
        <dbReference type="ARBA" id="ARBA00010139"/>
    </source>
</evidence>
<keyword evidence="7" id="KW-0503">Monooxygenase</keyword>
<dbReference type="PANTHER" id="PTHR43098">
    <property type="entry name" value="L-ORNITHINE N(5)-MONOOXYGENASE-RELATED"/>
    <property type="match status" value="1"/>
</dbReference>
<dbReference type="Proteomes" id="UP001501414">
    <property type="component" value="Unassembled WGS sequence"/>
</dbReference>
<dbReference type="RefSeq" id="WP_344022347.1">
    <property type="nucleotide sequence ID" value="NZ_BAAAJK010000009.1"/>
</dbReference>
<feature type="region of interest" description="Disordered" evidence="8">
    <location>
        <begin position="145"/>
        <end position="180"/>
    </location>
</feature>
<keyword evidence="3" id="KW-0285">Flavoprotein</keyword>
<name>A0ABP4IFI9_9PSEU</name>
<dbReference type="SUPFAM" id="SSF102405">
    <property type="entry name" value="MCP/YpsA-like"/>
    <property type="match status" value="1"/>
</dbReference>
<proteinExistence type="inferred from homology"/>
<keyword evidence="6" id="KW-0560">Oxidoreductase</keyword>
<evidence type="ECO:0000256" key="4">
    <source>
        <dbReference type="ARBA" id="ARBA00022827"/>
    </source>
</evidence>
<dbReference type="InterPro" id="IPR050775">
    <property type="entry name" value="FAD-binding_Monooxygenases"/>
</dbReference>
<evidence type="ECO:0000256" key="3">
    <source>
        <dbReference type="ARBA" id="ARBA00022630"/>
    </source>
</evidence>
<keyword evidence="10" id="KW-1185">Reference proteome</keyword>
<comment type="caution">
    <text evidence="9">The sequence shown here is derived from an EMBL/GenBank/DDBJ whole genome shotgun (WGS) entry which is preliminary data.</text>
</comment>
<evidence type="ECO:0000256" key="6">
    <source>
        <dbReference type="ARBA" id="ARBA00023002"/>
    </source>
</evidence>
<sequence>MPRIGITGHSTLTPGSIPLVADAVLAELTSHPAPLVGLSCLARGADQLFADAVLATGGDLVVVLPSRDYRELKIKPGNRDEFERLHARATEVRVLPFDTADRAAYAAAGRAVLDDADLLVAVWDGAPPARVRAPCPDPKLPPLRVGPPLPSSSHGVCTDTSTGRGKGPSMTTAPSTDSDTTGVEQLDAVVLGAGVAGLYQLHQLREQGLNVRAFDAAGDVGGTWWWNRYPGARFDSEAYIYQYLFDEKLYTDWSWSEKFPGQPEIERWLHYVADRLDLRRDITFNTKITSAHFDEDRGRWTVRTDAGHVLDTQFFVSCAGMLSAPLTDQFEGQDSFAGQLVYTSSYPAGGVDVAGKRVGVVGIGATGIQVIQTIAPDVGHLTVFARTPQYVLPMKNPRYGPEEQAAYKARFAELKATIPHTFTGFEYDFEHAWADCTPEQRLEILEETYQDGSLKLWLAGFGEMFFSEEVSEEVSEFVRDKMRERLVDQHLIDVLVPTDYGFGTHRVPLENGYLEVYRQDNVDLIGVKDNPIARIRPEGIELTDGTVVELDVIILATGFDAGTGALTRIDIRGRDGRSLADEWGRDIRTTMGLAKHGYPNLLTTAVPLAPSAALCNMTTCLQQQTEWITRAIRDLRVEGKSVIEPTEQGEDAWVAHHEETAGATIVVNTTSWYLGSNVPGKPRRLLSYIGGVGTYRQLCEKEAADGYPAFERR</sequence>
<evidence type="ECO:0000256" key="8">
    <source>
        <dbReference type="SAM" id="MobiDB-lite"/>
    </source>
</evidence>
<dbReference type="InterPro" id="IPR020946">
    <property type="entry name" value="Flavin_mOase-like"/>
</dbReference>
<keyword evidence="4" id="KW-0274">FAD</keyword>
<feature type="compositionally biased region" description="Polar residues" evidence="8">
    <location>
        <begin position="151"/>
        <end position="180"/>
    </location>
</feature>
<dbReference type="EMBL" id="BAAAJK010000009">
    <property type="protein sequence ID" value="GAA1389364.1"/>
    <property type="molecule type" value="Genomic_DNA"/>
</dbReference>
<dbReference type="Gene3D" id="3.50.50.60">
    <property type="entry name" value="FAD/NAD(P)-binding domain"/>
    <property type="match status" value="3"/>
</dbReference>
<protein>
    <submittedName>
        <fullName evidence="9">NAD(P)/FAD-dependent oxidoreductase</fullName>
    </submittedName>
</protein>
<dbReference type="Pfam" id="PF00743">
    <property type="entry name" value="FMO-like"/>
    <property type="match status" value="1"/>
</dbReference>
<dbReference type="PANTHER" id="PTHR43098:SF3">
    <property type="entry name" value="L-ORNITHINE N(5)-MONOOXYGENASE-RELATED"/>
    <property type="match status" value="1"/>
</dbReference>
<gene>
    <name evidence="9" type="ORF">GCM10009613_28190</name>
</gene>
<accession>A0ABP4IFI9</accession>
<dbReference type="Gene3D" id="3.40.50.450">
    <property type="match status" value="1"/>
</dbReference>
<evidence type="ECO:0000256" key="1">
    <source>
        <dbReference type="ARBA" id="ARBA00001974"/>
    </source>
</evidence>
<dbReference type="SUPFAM" id="SSF51905">
    <property type="entry name" value="FAD/NAD(P)-binding domain"/>
    <property type="match status" value="2"/>
</dbReference>
<evidence type="ECO:0000313" key="9">
    <source>
        <dbReference type="EMBL" id="GAA1389364.1"/>
    </source>
</evidence>